<sequence>MDFKQNVYDLIIVGGGPAGMTAGIYAGRQKIKTLLITKVFGGQISRKAVMIENYPGFEEISGAELIKRF</sequence>
<dbReference type="PANTHER" id="PTHR48105">
    <property type="entry name" value="THIOREDOXIN REDUCTASE 1-RELATED-RELATED"/>
    <property type="match status" value="1"/>
</dbReference>
<name>A0A2M7TFH3_9BACT</name>
<evidence type="ECO:0000256" key="1">
    <source>
        <dbReference type="ARBA" id="ARBA00022630"/>
    </source>
</evidence>
<dbReference type="GO" id="GO:0016491">
    <property type="term" value="F:oxidoreductase activity"/>
    <property type="evidence" value="ECO:0007669"/>
    <property type="project" value="UniProtKB-KW"/>
</dbReference>
<gene>
    <name evidence="3" type="ORF">COY31_02400</name>
</gene>
<accession>A0A2M7TFH3</accession>
<dbReference type="Proteomes" id="UP000230553">
    <property type="component" value="Unassembled WGS sequence"/>
</dbReference>
<evidence type="ECO:0000256" key="2">
    <source>
        <dbReference type="ARBA" id="ARBA00023002"/>
    </source>
</evidence>
<dbReference type="AlphaFoldDB" id="A0A2M7TFH3"/>
<organism evidence="3 4">
    <name type="scientific">Candidatus Wolfebacteria bacterium CG_4_10_14_0_2_um_filter_39_18</name>
    <dbReference type="NCBI Taxonomy" id="1975061"/>
    <lineage>
        <taxon>Bacteria</taxon>
        <taxon>Candidatus Wolfeibacteriota</taxon>
    </lineage>
</organism>
<dbReference type="InterPro" id="IPR050097">
    <property type="entry name" value="Ferredoxin-NADP_redctase_2"/>
</dbReference>
<dbReference type="SUPFAM" id="SSF51905">
    <property type="entry name" value="FAD/NAD(P)-binding domain"/>
    <property type="match status" value="1"/>
</dbReference>
<keyword evidence="1" id="KW-0285">Flavoprotein</keyword>
<dbReference type="PRINTS" id="PR00469">
    <property type="entry name" value="PNDRDTASEII"/>
</dbReference>
<dbReference type="InterPro" id="IPR036188">
    <property type="entry name" value="FAD/NAD-bd_sf"/>
</dbReference>
<protein>
    <submittedName>
        <fullName evidence="3">Thioredoxin reductase</fullName>
    </submittedName>
</protein>
<feature type="non-terminal residue" evidence="3">
    <location>
        <position position="69"/>
    </location>
</feature>
<evidence type="ECO:0000313" key="4">
    <source>
        <dbReference type="Proteomes" id="UP000230553"/>
    </source>
</evidence>
<evidence type="ECO:0000313" key="3">
    <source>
        <dbReference type="EMBL" id="PIZ44543.1"/>
    </source>
</evidence>
<comment type="caution">
    <text evidence="3">The sequence shown here is derived from an EMBL/GenBank/DDBJ whole genome shotgun (WGS) entry which is preliminary data.</text>
</comment>
<dbReference type="Pfam" id="PF12831">
    <property type="entry name" value="FAD_oxidored"/>
    <property type="match status" value="1"/>
</dbReference>
<dbReference type="EMBL" id="PFNM01000044">
    <property type="protein sequence ID" value="PIZ44543.1"/>
    <property type="molecule type" value="Genomic_DNA"/>
</dbReference>
<dbReference type="Gene3D" id="3.50.50.60">
    <property type="entry name" value="FAD/NAD(P)-binding domain"/>
    <property type="match status" value="1"/>
</dbReference>
<keyword evidence="2" id="KW-0560">Oxidoreductase</keyword>
<proteinExistence type="predicted"/>
<reference evidence="4" key="1">
    <citation type="submission" date="2017-09" db="EMBL/GenBank/DDBJ databases">
        <title>Depth-based differentiation of microbial function through sediment-hosted aquifers and enrichment of novel symbionts in the deep terrestrial subsurface.</title>
        <authorList>
            <person name="Probst A.J."/>
            <person name="Ladd B."/>
            <person name="Jarett J.K."/>
            <person name="Geller-Mcgrath D.E."/>
            <person name="Sieber C.M.K."/>
            <person name="Emerson J.B."/>
            <person name="Anantharaman K."/>
            <person name="Thomas B.C."/>
            <person name="Malmstrom R."/>
            <person name="Stieglmeier M."/>
            <person name="Klingl A."/>
            <person name="Woyke T."/>
            <person name="Ryan C.M."/>
            <person name="Banfield J.F."/>
        </authorList>
    </citation>
    <scope>NUCLEOTIDE SEQUENCE [LARGE SCALE GENOMIC DNA]</scope>
</reference>